<dbReference type="AlphaFoldDB" id="A0A2H9ZWI1"/>
<reference evidence="2 3" key="1">
    <citation type="journal article" date="2017" name="Nature">
        <title>The Apostasia genome and the evolution of orchids.</title>
        <authorList>
            <person name="Zhang G.Q."/>
            <person name="Liu K.W."/>
            <person name="Li Z."/>
            <person name="Lohaus R."/>
            <person name="Hsiao Y.Y."/>
            <person name="Niu S.C."/>
            <person name="Wang J.Y."/>
            <person name="Lin Y.C."/>
            <person name="Xu Q."/>
            <person name="Chen L.J."/>
            <person name="Yoshida K."/>
            <person name="Fujiwara S."/>
            <person name="Wang Z.W."/>
            <person name="Zhang Y.Q."/>
            <person name="Mitsuda N."/>
            <person name="Wang M."/>
            <person name="Liu G.H."/>
            <person name="Pecoraro L."/>
            <person name="Huang H.X."/>
            <person name="Xiao X.J."/>
            <person name="Lin M."/>
            <person name="Wu X.Y."/>
            <person name="Wu W.L."/>
            <person name="Chen Y.Y."/>
            <person name="Chang S.B."/>
            <person name="Sakamoto S."/>
            <person name="Ohme-Takagi M."/>
            <person name="Yagi M."/>
            <person name="Zeng S.J."/>
            <person name="Shen C.Y."/>
            <person name="Yeh C.M."/>
            <person name="Luo Y.B."/>
            <person name="Tsai W.C."/>
            <person name="Van de Peer Y."/>
            <person name="Liu Z.J."/>
        </authorList>
    </citation>
    <scope>NUCLEOTIDE SEQUENCE [LARGE SCALE GENOMIC DNA]</scope>
    <source>
        <strain evidence="3">cv. Shenzhen</strain>
        <tissue evidence="2">Stem</tissue>
    </source>
</reference>
<name>A0A2H9ZWI1_9ASPA</name>
<feature type="compositionally biased region" description="Low complexity" evidence="1">
    <location>
        <begin position="113"/>
        <end position="125"/>
    </location>
</feature>
<organism evidence="2 3">
    <name type="scientific">Apostasia shenzhenica</name>
    <dbReference type="NCBI Taxonomy" id="1088818"/>
    <lineage>
        <taxon>Eukaryota</taxon>
        <taxon>Viridiplantae</taxon>
        <taxon>Streptophyta</taxon>
        <taxon>Embryophyta</taxon>
        <taxon>Tracheophyta</taxon>
        <taxon>Spermatophyta</taxon>
        <taxon>Magnoliopsida</taxon>
        <taxon>Liliopsida</taxon>
        <taxon>Asparagales</taxon>
        <taxon>Orchidaceae</taxon>
        <taxon>Apostasioideae</taxon>
        <taxon>Apostasia</taxon>
    </lineage>
</organism>
<protein>
    <submittedName>
        <fullName evidence="2">Uncharacterized protein</fullName>
    </submittedName>
</protein>
<feature type="region of interest" description="Disordered" evidence="1">
    <location>
        <begin position="107"/>
        <end position="128"/>
    </location>
</feature>
<feature type="region of interest" description="Disordered" evidence="1">
    <location>
        <begin position="1"/>
        <end position="48"/>
    </location>
</feature>
<accession>A0A2H9ZWI1</accession>
<proteinExistence type="predicted"/>
<evidence type="ECO:0000313" key="2">
    <source>
        <dbReference type="EMBL" id="PKA47669.1"/>
    </source>
</evidence>
<keyword evidence="3" id="KW-1185">Reference proteome</keyword>
<evidence type="ECO:0000256" key="1">
    <source>
        <dbReference type="SAM" id="MobiDB-lite"/>
    </source>
</evidence>
<dbReference type="Proteomes" id="UP000236161">
    <property type="component" value="Unassembled WGS sequence"/>
</dbReference>
<evidence type="ECO:0000313" key="3">
    <source>
        <dbReference type="Proteomes" id="UP000236161"/>
    </source>
</evidence>
<dbReference type="EMBL" id="KZ453102">
    <property type="protein sequence ID" value="PKA47669.1"/>
    <property type="molecule type" value="Genomic_DNA"/>
</dbReference>
<gene>
    <name evidence="2" type="ORF">AXF42_Ash014446</name>
</gene>
<sequence>MVAKTRRTNSAARSMHAGEPSVRASGDEASASTSRHRVGSTPSSSLRVTGDVGELLPLLSVAVAPLLPVAAALAPPTEAVPASLPPVAAASAPFPLIAAVPRHLYRSQRPQHSSSRLQRATSSSLGAEGGSPYFESSLCSGLWLLSSS</sequence>